<gene>
    <name evidence="9" type="ORF">EV378_1546</name>
</gene>
<keyword evidence="10" id="KW-1185">Reference proteome</keyword>
<dbReference type="CDD" id="cd06261">
    <property type="entry name" value="TM_PBP2"/>
    <property type="match status" value="1"/>
</dbReference>
<dbReference type="EMBL" id="SMFZ01000001">
    <property type="protein sequence ID" value="TCK25726.1"/>
    <property type="molecule type" value="Genomic_DNA"/>
</dbReference>
<organism evidence="9 10">
    <name type="scientific">Pseudonocardia endophytica</name>
    <dbReference type="NCBI Taxonomy" id="401976"/>
    <lineage>
        <taxon>Bacteria</taxon>
        <taxon>Bacillati</taxon>
        <taxon>Actinomycetota</taxon>
        <taxon>Actinomycetes</taxon>
        <taxon>Pseudonocardiales</taxon>
        <taxon>Pseudonocardiaceae</taxon>
        <taxon>Pseudonocardia</taxon>
    </lineage>
</organism>
<comment type="caution">
    <text evidence="9">The sequence shown here is derived from an EMBL/GenBank/DDBJ whole genome shotgun (WGS) entry which is preliminary data.</text>
</comment>
<keyword evidence="2 7" id="KW-0813">Transport</keyword>
<evidence type="ECO:0000256" key="1">
    <source>
        <dbReference type="ARBA" id="ARBA00004651"/>
    </source>
</evidence>
<feature type="transmembrane region" description="Helical" evidence="7">
    <location>
        <begin position="29"/>
        <end position="47"/>
    </location>
</feature>
<dbReference type="RefSeq" id="WP_207908596.1">
    <property type="nucleotide sequence ID" value="NZ_SMFZ01000001.1"/>
</dbReference>
<evidence type="ECO:0000256" key="6">
    <source>
        <dbReference type="ARBA" id="ARBA00023136"/>
    </source>
</evidence>
<evidence type="ECO:0000313" key="10">
    <source>
        <dbReference type="Proteomes" id="UP000295560"/>
    </source>
</evidence>
<accession>A0A4V2PIR8</accession>
<feature type="domain" description="ABC transmembrane type-1" evidence="8">
    <location>
        <begin position="79"/>
        <end position="259"/>
    </location>
</feature>
<feature type="transmembrane region" description="Helical" evidence="7">
    <location>
        <begin position="117"/>
        <end position="139"/>
    </location>
</feature>
<evidence type="ECO:0000256" key="3">
    <source>
        <dbReference type="ARBA" id="ARBA00022475"/>
    </source>
</evidence>
<dbReference type="Pfam" id="PF00528">
    <property type="entry name" value="BPD_transp_1"/>
    <property type="match status" value="1"/>
</dbReference>
<dbReference type="AlphaFoldDB" id="A0A4V2PIR8"/>
<protein>
    <submittedName>
        <fullName evidence="9">NitT/TauT family transport system permease protein</fullName>
    </submittedName>
</protein>
<keyword evidence="4 7" id="KW-0812">Transmembrane</keyword>
<feature type="transmembrane region" description="Helical" evidence="7">
    <location>
        <begin position="233"/>
        <end position="260"/>
    </location>
</feature>
<keyword evidence="6 7" id="KW-0472">Membrane</keyword>
<sequence>MTATDLRPSRVEPAAVPAPARLRRRWLRAGLPALAFLILLAAAWQLMSVLLDSVLVPGVGEIGSELVEIVADGSFAEQLGITVLRVALGFALAFVVAVAVGLAMGRNEIARRFFEPAVLLGLTIPGLVWALLCVIWFGIELVNPVAAVALSSAPPLVLTVYQGVRSVDPDLLEMAYVYRFSRATRLRRLWLPALAPSLFAGARLGLSLGWKVIVLVEVFGMSSGVGYQLNNAFAAQNVAAVLAWTLLFAVVMAVLEYGVLQGLERRASRWRKAVSV</sequence>
<evidence type="ECO:0000256" key="5">
    <source>
        <dbReference type="ARBA" id="ARBA00022989"/>
    </source>
</evidence>
<dbReference type="Gene3D" id="1.10.3720.10">
    <property type="entry name" value="MetI-like"/>
    <property type="match status" value="1"/>
</dbReference>
<evidence type="ECO:0000313" key="9">
    <source>
        <dbReference type="EMBL" id="TCK25726.1"/>
    </source>
</evidence>
<dbReference type="PROSITE" id="PS50928">
    <property type="entry name" value="ABC_TM1"/>
    <property type="match status" value="1"/>
</dbReference>
<dbReference type="SUPFAM" id="SSF161098">
    <property type="entry name" value="MetI-like"/>
    <property type="match status" value="1"/>
</dbReference>
<dbReference type="InterPro" id="IPR035906">
    <property type="entry name" value="MetI-like_sf"/>
</dbReference>
<evidence type="ECO:0000256" key="2">
    <source>
        <dbReference type="ARBA" id="ARBA00022448"/>
    </source>
</evidence>
<reference evidence="9 10" key="1">
    <citation type="submission" date="2019-03" db="EMBL/GenBank/DDBJ databases">
        <title>Sequencing the genomes of 1000 actinobacteria strains.</title>
        <authorList>
            <person name="Klenk H.-P."/>
        </authorList>
    </citation>
    <scope>NUCLEOTIDE SEQUENCE [LARGE SCALE GENOMIC DNA]</scope>
    <source>
        <strain evidence="9 10">DSM 44969</strain>
    </source>
</reference>
<evidence type="ECO:0000256" key="7">
    <source>
        <dbReference type="RuleBase" id="RU363032"/>
    </source>
</evidence>
<evidence type="ECO:0000259" key="8">
    <source>
        <dbReference type="PROSITE" id="PS50928"/>
    </source>
</evidence>
<dbReference type="PANTHER" id="PTHR30151">
    <property type="entry name" value="ALKANE SULFONATE ABC TRANSPORTER-RELATED, MEMBRANE SUBUNIT"/>
    <property type="match status" value="1"/>
</dbReference>
<evidence type="ECO:0000256" key="4">
    <source>
        <dbReference type="ARBA" id="ARBA00022692"/>
    </source>
</evidence>
<dbReference type="PANTHER" id="PTHR30151:SF38">
    <property type="entry name" value="ALIPHATIC SULFONATES TRANSPORT PERMEASE PROTEIN SSUC-RELATED"/>
    <property type="match status" value="1"/>
</dbReference>
<comment type="similarity">
    <text evidence="7">Belongs to the binding-protein-dependent transport system permease family.</text>
</comment>
<dbReference type="GO" id="GO:0055085">
    <property type="term" value="P:transmembrane transport"/>
    <property type="evidence" value="ECO:0007669"/>
    <property type="project" value="InterPro"/>
</dbReference>
<feature type="transmembrane region" description="Helical" evidence="7">
    <location>
        <begin position="83"/>
        <end position="105"/>
    </location>
</feature>
<keyword evidence="5 7" id="KW-1133">Transmembrane helix</keyword>
<dbReference type="Proteomes" id="UP000295560">
    <property type="component" value="Unassembled WGS sequence"/>
</dbReference>
<name>A0A4V2PIR8_PSEEN</name>
<comment type="subcellular location">
    <subcellularLocation>
        <location evidence="1 7">Cell membrane</location>
        <topology evidence="1 7">Multi-pass membrane protein</topology>
    </subcellularLocation>
</comment>
<keyword evidence="3" id="KW-1003">Cell membrane</keyword>
<dbReference type="InterPro" id="IPR000515">
    <property type="entry name" value="MetI-like"/>
</dbReference>
<dbReference type="GO" id="GO:0005886">
    <property type="term" value="C:plasma membrane"/>
    <property type="evidence" value="ECO:0007669"/>
    <property type="project" value="UniProtKB-SubCell"/>
</dbReference>
<proteinExistence type="inferred from homology"/>